<comment type="caution">
    <text evidence="2">The sequence shown here is derived from an EMBL/GenBank/DDBJ whole genome shotgun (WGS) entry which is preliminary data.</text>
</comment>
<organism evidence="2 3">
    <name type="scientific">Roseburia intestinalis</name>
    <dbReference type="NCBI Taxonomy" id="166486"/>
    <lineage>
        <taxon>Bacteria</taxon>
        <taxon>Bacillati</taxon>
        <taxon>Bacillota</taxon>
        <taxon>Clostridia</taxon>
        <taxon>Lachnospirales</taxon>
        <taxon>Lachnospiraceae</taxon>
        <taxon>Roseburia</taxon>
    </lineage>
</organism>
<dbReference type="AlphaFoldDB" id="A0A3R6DCH3"/>
<name>A0A3R6DCH3_9FIRM</name>
<reference evidence="1 4" key="2">
    <citation type="journal article" date="2019" name="Nat. Med.">
        <title>A library of human gut bacterial isolates paired with longitudinal multiomics data enables mechanistic microbiome research.</title>
        <authorList>
            <person name="Poyet M."/>
            <person name="Groussin M."/>
            <person name="Gibbons S.M."/>
            <person name="Avila-Pacheco J."/>
            <person name="Jiang X."/>
            <person name="Kearney S.M."/>
            <person name="Perrotta A.R."/>
            <person name="Berdy B."/>
            <person name="Zhao S."/>
            <person name="Lieberman T.D."/>
            <person name="Swanson P.K."/>
            <person name="Smith M."/>
            <person name="Roesemann S."/>
            <person name="Alexander J.E."/>
            <person name="Rich S.A."/>
            <person name="Livny J."/>
            <person name="Vlamakis H."/>
            <person name="Clish C."/>
            <person name="Bullock K."/>
            <person name="Deik A."/>
            <person name="Scott J."/>
            <person name="Pierce K.A."/>
            <person name="Xavier R.J."/>
            <person name="Alm E.J."/>
        </authorList>
    </citation>
    <scope>NUCLEOTIDE SEQUENCE [LARGE SCALE GENOMIC DNA]</scope>
    <source>
        <strain evidence="1 4">BIOML-A1</strain>
    </source>
</reference>
<dbReference type="Proteomes" id="UP000478483">
    <property type="component" value="Unassembled WGS sequence"/>
</dbReference>
<protein>
    <recommendedName>
        <fullName evidence="5">Flagellar assembly protein H</fullName>
    </recommendedName>
</protein>
<evidence type="ECO:0008006" key="5">
    <source>
        <dbReference type="Google" id="ProtNLM"/>
    </source>
</evidence>
<dbReference type="Proteomes" id="UP000284465">
    <property type="component" value="Unassembled WGS sequence"/>
</dbReference>
<evidence type="ECO:0000313" key="1">
    <source>
        <dbReference type="EMBL" id="MTR84077.1"/>
    </source>
</evidence>
<proteinExistence type="predicted"/>
<evidence type="ECO:0000313" key="3">
    <source>
        <dbReference type="Proteomes" id="UP000284465"/>
    </source>
</evidence>
<gene>
    <name evidence="2" type="ORF">DW927_18635</name>
    <name evidence="1" type="ORF">GMD50_03205</name>
</gene>
<dbReference type="EMBL" id="WNAJ01000002">
    <property type="protein sequence ID" value="MTR84077.1"/>
    <property type="molecule type" value="Genomic_DNA"/>
</dbReference>
<sequence length="334" mass="39014">MENNTIFDDVFRTMLEKMPRLVIPVINEVFHTSYSEDEKINQYRNEHHTKSGEIITDSYLGIGDKLYHLECESSSRGNMGIRMIEYDFAAALEGAALAEDMFEINFPHSCVLYLRHNQNTPDYLKVKINMPDGQHVIYSIPTVKLQEYTKDDIFKKRLLFFLPFYIMRYEKEVAAIGADPEKTDSLVQEFESIARELKRELSSDEEMDLYTRLEELMERVADYILDSEENLKERIGDIMGGKVLELETDKILELGRKQGIEQGIEQGLERGLEQGIEQEKYKTIKNILMNSDFSTREIAMFTGYPEEDILSVHKQMQENMEEDCPIRKTSPQRR</sequence>
<evidence type="ECO:0000313" key="4">
    <source>
        <dbReference type="Proteomes" id="UP000478483"/>
    </source>
</evidence>
<accession>A0A3R6DCH3</accession>
<reference evidence="2 3" key="1">
    <citation type="submission" date="2018-08" db="EMBL/GenBank/DDBJ databases">
        <title>A genome reference for cultivated species of the human gut microbiota.</title>
        <authorList>
            <person name="Zou Y."/>
            <person name="Xue W."/>
            <person name="Luo G."/>
        </authorList>
    </citation>
    <scope>NUCLEOTIDE SEQUENCE [LARGE SCALE GENOMIC DNA]</scope>
    <source>
        <strain evidence="2 3">AM43-11</strain>
    </source>
</reference>
<evidence type="ECO:0000313" key="2">
    <source>
        <dbReference type="EMBL" id="RHA62588.1"/>
    </source>
</evidence>
<dbReference type="RefSeq" id="WP_118412571.1">
    <property type="nucleotide sequence ID" value="NZ_QRPI01000005.1"/>
</dbReference>
<dbReference type="EMBL" id="QSFP01000036">
    <property type="protein sequence ID" value="RHA62588.1"/>
    <property type="molecule type" value="Genomic_DNA"/>
</dbReference>